<dbReference type="GeneID" id="120265271"/>
<reference evidence="3" key="1">
    <citation type="submission" date="2025-08" db="UniProtKB">
        <authorList>
            <consortium name="RefSeq"/>
        </authorList>
    </citation>
    <scope>IDENTIFICATION</scope>
</reference>
<dbReference type="Proteomes" id="UP001515500">
    <property type="component" value="Chromosome 7"/>
</dbReference>
<dbReference type="RefSeq" id="XP_039129082.1">
    <property type="nucleotide sequence ID" value="XM_039273148.1"/>
</dbReference>
<evidence type="ECO:0000313" key="3">
    <source>
        <dbReference type="RefSeq" id="XP_039129082.1"/>
    </source>
</evidence>
<proteinExistence type="predicted"/>
<accession>A0AB40BNX5</accession>
<dbReference type="InterPro" id="IPR016123">
    <property type="entry name" value="Mog1/PsbP_a/b/a-sand"/>
</dbReference>
<dbReference type="SUPFAM" id="SSF55724">
    <property type="entry name" value="Mog1p/PsbP-like"/>
    <property type="match status" value="1"/>
</dbReference>
<organism evidence="2 3">
    <name type="scientific">Dioscorea cayennensis subsp. rotundata</name>
    <name type="common">White Guinea yam</name>
    <name type="synonym">Dioscorea rotundata</name>
    <dbReference type="NCBI Taxonomy" id="55577"/>
    <lineage>
        <taxon>Eukaryota</taxon>
        <taxon>Viridiplantae</taxon>
        <taxon>Streptophyta</taxon>
        <taxon>Embryophyta</taxon>
        <taxon>Tracheophyta</taxon>
        <taxon>Spermatophyta</taxon>
        <taxon>Magnoliopsida</taxon>
        <taxon>Liliopsida</taxon>
        <taxon>Dioscoreales</taxon>
        <taxon>Dioscoreaceae</taxon>
        <taxon>Dioscorea</taxon>
    </lineage>
</organism>
<feature type="domain" description="PsbP C-terminal" evidence="1">
    <location>
        <begin position="67"/>
        <end position="109"/>
    </location>
</feature>
<evidence type="ECO:0000313" key="2">
    <source>
        <dbReference type="Proteomes" id="UP001515500"/>
    </source>
</evidence>
<keyword evidence="2" id="KW-1185">Reference proteome</keyword>
<dbReference type="GO" id="GO:0009654">
    <property type="term" value="C:photosystem II oxygen evolving complex"/>
    <property type="evidence" value="ECO:0007669"/>
    <property type="project" value="InterPro"/>
</dbReference>
<dbReference type="Pfam" id="PF01789">
    <property type="entry name" value="PsbP"/>
    <property type="match status" value="1"/>
</dbReference>
<gene>
    <name evidence="3" type="primary">LOC120265271</name>
</gene>
<dbReference type="GO" id="GO:0019898">
    <property type="term" value="C:extrinsic component of membrane"/>
    <property type="evidence" value="ECO:0007669"/>
    <property type="project" value="InterPro"/>
</dbReference>
<protein>
    <submittedName>
        <fullName evidence="3">PsbP-like protein 1, chloroplastic</fullName>
    </submittedName>
</protein>
<sequence>MEKIIQVILFDSSDFTEFGDDKQVLALASSDSAPVFTTTKVVVQGQGKVFKDVIEPLERVNANTVATTREILETLDHHKRRFYTLTTVVNERRWEKMKDKLHTDIDSFKTFVV</sequence>
<name>A0AB40BNX5_DIOCR</name>
<dbReference type="GO" id="GO:0005509">
    <property type="term" value="F:calcium ion binding"/>
    <property type="evidence" value="ECO:0007669"/>
    <property type="project" value="InterPro"/>
</dbReference>
<evidence type="ECO:0000259" key="1">
    <source>
        <dbReference type="Pfam" id="PF01789"/>
    </source>
</evidence>
<dbReference type="GO" id="GO:0015979">
    <property type="term" value="P:photosynthesis"/>
    <property type="evidence" value="ECO:0007669"/>
    <property type="project" value="InterPro"/>
</dbReference>
<dbReference type="AlphaFoldDB" id="A0AB40BNX5"/>
<dbReference type="InterPro" id="IPR002683">
    <property type="entry name" value="PsbP_C"/>
</dbReference>